<protein>
    <submittedName>
        <fullName evidence="3">Uncharacterized protein</fullName>
    </submittedName>
</protein>
<dbReference type="Pfam" id="PF24418">
    <property type="entry name" value="DUF7550"/>
    <property type="match status" value="1"/>
</dbReference>
<feature type="transmembrane region" description="Helical" evidence="2">
    <location>
        <begin position="30"/>
        <end position="51"/>
    </location>
</feature>
<keyword evidence="2" id="KW-0812">Transmembrane</keyword>
<dbReference type="AlphaFoldDB" id="A0AAP3E7X8"/>
<reference evidence="3 4" key="1">
    <citation type="submission" date="2022-09" db="EMBL/GenBank/DDBJ databases">
        <title>Enrichment on poylsaccharides allowed isolation of novel metabolic and taxonomic groups of Haloarchaea.</title>
        <authorList>
            <person name="Sorokin D.Y."/>
            <person name="Elcheninov A.G."/>
            <person name="Khizhniak T.V."/>
            <person name="Kolganova T.V."/>
            <person name="Kublanov I.V."/>
        </authorList>
    </citation>
    <scope>NUCLEOTIDE SEQUENCE [LARGE SCALE GENOMIC DNA]</scope>
    <source>
        <strain evidence="3 4">AArc-curdl1</strain>
    </source>
</reference>
<evidence type="ECO:0000256" key="2">
    <source>
        <dbReference type="SAM" id="Phobius"/>
    </source>
</evidence>
<dbReference type="Proteomes" id="UP001321047">
    <property type="component" value="Unassembled WGS sequence"/>
</dbReference>
<evidence type="ECO:0000313" key="4">
    <source>
        <dbReference type="Proteomes" id="UP001321047"/>
    </source>
</evidence>
<organism evidence="3 4">
    <name type="scientific">Natronosalvus hydrolyticus</name>
    <dbReference type="NCBI Taxonomy" id="2979988"/>
    <lineage>
        <taxon>Archaea</taxon>
        <taxon>Methanobacteriati</taxon>
        <taxon>Methanobacteriota</taxon>
        <taxon>Stenosarchaea group</taxon>
        <taxon>Halobacteria</taxon>
        <taxon>Halobacteriales</taxon>
        <taxon>Natrialbaceae</taxon>
        <taxon>Natronosalvus</taxon>
    </lineage>
</organism>
<keyword evidence="4" id="KW-1185">Reference proteome</keyword>
<keyword evidence="2" id="KW-0472">Membrane</keyword>
<dbReference type="InterPro" id="IPR055972">
    <property type="entry name" value="DUF7550"/>
</dbReference>
<evidence type="ECO:0000313" key="3">
    <source>
        <dbReference type="EMBL" id="MCU4753387.1"/>
    </source>
</evidence>
<name>A0AAP3E7X8_9EURY</name>
<proteinExistence type="predicted"/>
<accession>A0AAP3E7X8</accession>
<comment type="caution">
    <text evidence="3">The sequence shown here is derived from an EMBL/GenBank/DDBJ whole genome shotgun (WGS) entry which is preliminary data.</text>
</comment>
<evidence type="ECO:0000256" key="1">
    <source>
        <dbReference type="SAM" id="MobiDB-lite"/>
    </source>
</evidence>
<gene>
    <name evidence="3" type="ORF">OB919_15595</name>
</gene>
<sequence>MADDTAHGHDSEEPQGRTTAPMSAFSVRDAAFGFVVMVIGVALVFGIPLAFF</sequence>
<dbReference type="RefSeq" id="WP_342809705.1">
    <property type="nucleotide sequence ID" value="NZ_JAOPJZ010000016.1"/>
</dbReference>
<feature type="compositionally biased region" description="Basic and acidic residues" evidence="1">
    <location>
        <begin position="1"/>
        <end position="15"/>
    </location>
</feature>
<keyword evidence="2" id="KW-1133">Transmembrane helix</keyword>
<feature type="region of interest" description="Disordered" evidence="1">
    <location>
        <begin position="1"/>
        <end position="21"/>
    </location>
</feature>
<dbReference type="EMBL" id="JAOPJZ010000016">
    <property type="protein sequence ID" value="MCU4753387.1"/>
    <property type="molecule type" value="Genomic_DNA"/>
</dbReference>